<reference evidence="2" key="1">
    <citation type="submission" date="2022-03" db="EMBL/GenBank/DDBJ databases">
        <authorList>
            <person name="Tunstrom K."/>
        </authorList>
    </citation>
    <scope>NUCLEOTIDE SEQUENCE</scope>
</reference>
<evidence type="ECO:0000256" key="1">
    <source>
        <dbReference type="SAM" id="MobiDB-lite"/>
    </source>
</evidence>
<dbReference type="EMBL" id="CAKOGL010000015">
    <property type="protein sequence ID" value="CAH2095718.1"/>
    <property type="molecule type" value="Genomic_DNA"/>
</dbReference>
<protein>
    <submittedName>
        <fullName evidence="2">Uncharacterized protein</fullName>
    </submittedName>
</protein>
<keyword evidence="3" id="KW-1185">Reference proteome</keyword>
<proteinExistence type="predicted"/>
<name>A0AAU9UCH2_EUPED</name>
<dbReference type="Proteomes" id="UP001153954">
    <property type="component" value="Unassembled WGS sequence"/>
</dbReference>
<evidence type="ECO:0000313" key="3">
    <source>
        <dbReference type="Proteomes" id="UP001153954"/>
    </source>
</evidence>
<gene>
    <name evidence="2" type="ORF">EEDITHA_LOCUS11140</name>
</gene>
<sequence length="111" mass="13122">MQIILGGRCMYKRKLSLVLGFLDRWRWTALKGVVKKWQRPKGVTVQISLRSPDIMDSKKKDLLTLLRSHWGDFWQQNEDLSFVVALPESNNQDEDDENEDRECEEVDDFHV</sequence>
<evidence type="ECO:0000313" key="2">
    <source>
        <dbReference type="EMBL" id="CAH2095718.1"/>
    </source>
</evidence>
<feature type="compositionally biased region" description="Acidic residues" evidence="1">
    <location>
        <begin position="91"/>
        <end position="111"/>
    </location>
</feature>
<accession>A0AAU9UCH2</accession>
<feature type="region of interest" description="Disordered" evidence="1">
    <location>
        <begin position="88"/>
        <end position="111"/>
    </location>
</feature>
<dbReference type="AlphaFoldDB" id="A0AAU9UCH2"/>
<comment type="caution">
    <text evidence="2">The sequence shown here is derived from an EMBL/GenBank/DDBJ whole genome shotgun (WGS) entry which is preliminary data.</text>
</comment>
<organism evidence="2 3">
    <name type="scientific">Euphydryas editha</name>
    <name type="common">Edith's checkerspot</name>
    <dbReference type="NCBI Taxonomy" id="104508"/>
    <lineage>
        <taxon>Eukaryota</taxon>
        <taxon>Metazoa</taxon>
        <taxon>Ecdysozoa</taxon>
        <taxon>Arthropoda</taxon>
        <taxon>Hexapoda</taxon>
        <taxon>Insecta</taxon>
        <taxon>Pterygota</taxon>
        <taxon>Neoptera</taxon>
        <taxon>Endopterygota</taxon>
        <taxon>Lepidoptera</taxon>
        <taxon>Glossata</taxon>
        <taxon>Ditrysia</taxon>
        <taxon>Papilionoidea</taxon>
        <taxon>Nymphalidae</taxon>
        <taxon>Nymphalinae</taxon>
        <taxon>Euphydryas</taxon>
    </lineage>
</organism>